<dbReference type="HAMAP" id="MF_00182">
    <property type="entry name" value="Formyl_trans"/>
    <property type="match status" value="1"/>
</dbReference>
<dbReference type="InterPro" id="IPR036477">
    <property type="entry name" value="Formyl_transf_N_sf"/>
</dbReference>
<protein>
    <recommendedName>
        <fullName evidence="2 5">Methionyl-tRNA formyltransferase</fullName>
        <ecNumber evidence="2 5">2.1.2.9</ecNumber>
    </recommendedName>
</protein>
<comment type="function">
    <text evidence="5">Attaches a formyl group to the free amino group of methionyl-tRNA(fMet). The formyl group appears to play a dual role in the initiator identity of N-formylmethionyl-tRNA by promoting its recognition by IF2 and preventing the misappropriation of this tRNA by the elongation apparatus.</text>
</comment>
<evidence type="ECO:0000313" key="9">
    <source>
        <dbReference type="Proteomes" id="UP000824118"/>
    </source>
</evidence>
<evidence type="ECO:0000256" key="3">
    <source>
        <dbReference type="ARBA" id="ARBA00022679"/>
    </source>
</evidence>
<feature type="domain" description="Formyl transferase N-terminal" evidence="6">
    <location>
        <begin position="1"/>
        <end position="179"/>
    </location>
</feature>
<dbReference type="CDD" id="cd08704">
    <property type="entry name" value="Met_tRNA_FMT_C"/>
    <property type="match status" value="1"/>
</dbReference>
<reference evidence="8" key="2">
    <citation type="journal article" date="2021" name="PeerJ">
        <title>Extensive microbial diversity within the chicken gut microbiome revealed by metagenomics and culture.</title>
        <authorList>
            <person name="Gilroy R."/>
            <person name="Ravi A."/>
            <person name="Getino M."/>
            <person name="Pursley I."/>
            <person name="Horton D.L."/>
            <person name="Alikhan N.F."/>
            <person name="Baker D."/>
            <person name="Gharbi K."/>
            <person name="Hall N."/>
            <person name="Watson M."/>
            <person name="Adriaenssens E.M."/>
            <person name="Foster-Nyarko E."/>
            <person name="Jarju S."/>
            <person name="Secka A."/>
            <person name="Antonio M."/>
            <person name="Oren A."/>
            <person name="Chaudhuri R.R."/>
            <person name="La Ragione R."/>
            <person name="Hildebrand F."/>
            <person name="Pallen M.J."/>
        </authorList>
    </citation>
    <scope>NUCLEOTIDE SEQUENCE</scope>
    <source>
        <strain evidence="8">ChiGjej1B1-1684</strain>
    </source>
</reference>
<dbReference type="InterPro" id="IPR011034">
    <property type="entry name" value="Formyl_transferase-like_C_sf"/>
</dbReference>
<dbReference type="InterPro" id="IPR002376">
    <property type="entry name" value="Formyl_transf_N"/>
</dbReference>
<dbReference type="EC" id="2.1.2.9" evidence="2 5"/>
<evidence type="ECO:0000256" key="4">
    <source>
        <dbReference type="ARBA" id="ARBA00022917"/>
    </source>
</evidence>
<dbReference type="NCBIfam" id="TIGR00460">
    <property type="entry name" value="fmt"/>
    <property type="match status" value="1"/>
</dbReference>
<keyword evidence="4 5" id="KW-0648">Protein biosynthesis</keyword>
<evidence type="ECO:0000256" key="5">
    <source>
        <dbReference type="HAMAP-Rule" id="MF_00182"/>
    </source>
</evidence>
<sequence>MKVVFMGTPDFAVPCLERLVSDGHDVAAVFTQPDKPKGRGYTLTPPPVKVCAMEHGIEVFQPKSMKDGEALEILKKIEPQLIVVVAFGKILPKEILDLPPYGCINVHGSLLPKYRGAAPIQWSVLNGDKITGITTMYMDVGLDTGDMLLKSETEIGENETSGELYDRMKVMGADLLSETIKKLEDGTVTRTKQKDEESSYASMLDKSMCRIDWNQSAEKVHNKVRGLSPWPVAVAELNGKKVKIHKTLLNSVSGKKGDCGEIISLNPFVVACSDGAVEILELQLEGKKRMNSKDFLMGHRLNVGDRFS</sequence>
<proteinExistence type="inferred from homology"/>
<evidence type="ECO:0000256" key="2">
    <source>
        <dbReference type="ARBA" id="ARBA00012261"/>
    </source>
</evidence>
<dbReference type="EMBL" id="DVNG01000041">
    <property type="protein sequence ID" value="HIU49990.1"/>
    <property type="molecule type" value="Genomic_DNA"/>
</dbReference>
<dbReference type="InterPro" id="IPR001555">
    <property type="entry name" value="GART_AS"/>
</dbReference>
<dbReference type="GO" id="GO:0005829">
    <property type="term" value="C:cytosol"/>
    <property type="evidence" value="ECO:0007669"/>
    <property type="project" value="TreeGrafter"/>
</dbReference>
<organism evidence="8 9">
    <name type="scientific">Candidatus Limousia pullorum</name>
    <dbReference type="NCBI Taxonomy" id="2840860"/>
    <lineage>
        <taxon>Bacteria</taxon>
        <taxon>Bacillati</taxon>
        <taxon>Bacillota</taxon>
        <taxon>Clostridia</taxon>
        <taxon>Eubacteriales</taxon>
        <taxon>Oscillospiraceae</taxon>
        <taxon>Oscillospiraceae incertae sedis</taxon>
        <taxon>Candidatus Limousia</taxon>
    </lineage>
</organism>
<dbReference type="PROSITE" id="PS00373">
    <property type="entry name" value="GART"/>
    <property type="match status" value="1"/>
</dbReference>
<accession>A0A9D1LXK3</accession>
<dbReference type="Proteomes" id="UP000824118">
    <property type="component" value="Unassembled WGS sequence"/>
</dbReference>
<keyword evidence="3 5" id="KW-0808">Transferase</keyword>
<dbReference type="Gene3D" id="3.40.50.12230">
    <property type="match status" value="1"/>
</dbReference>
<name>A0A9D1LXK3_9FIRM</name>
<feature type="binding site" evidence="5">
    <location>
        <begin position="109"/>
        <end position="112"/>
    </location>
    <ligand>
        <name>(6S)-5,6,7,8-tetrahydrofolate</name>
        <dbReference type="ChEBI" id="CHEBI:57453"/>
    </ligand>
</feature>
<evidence type="ECO:0000256" key="1">
    <source>
        <dbReference type="ARBA" id="ARBA00010699"/>
    </source>
</evidence>
<dbReference type="SUPFAM" id="SSF50486">
    <property type="entry name" value="FMT C-terminal domain-like"/>
    <property type="match status" value="1"/>
</dbReference>
<reference evidence="8" key="1">
    <citation type="submission" date="2020-10" db="EMBL/GenBank/DDBJ databases">
        <authorList>
            <person name="Gilroy R."/>
        </authorList>
    </citation>
    <scope>NUCLEOTIDE SEQUENCE</scope>
    <source>
        <strain evidence="8">ChiGjej1B1-1684</strain>
    </source>
</reference>
<dbReference type="AlphaFoldDB" id="A0A9D1LXK3"/>
<dbReference type="InterPro" id="IPR044135">
    <property type="entry name" value="Met-tRNA-FMT_C"/>
</dbReference>
<comment type="similarity">
    <text evidence="1 5">Belongs to the Fmt family.</text>
</comment>
<dbReference type="InterPro" id="IPR005794">
    <property type="entry name" value="Fmt"/>
</dbReference>
<dbReference type="GO" id="GO:0004479">
    <property type="term" value="F:methionyl-tRNA formyltransferase activity"/>
    <property type="evidence" value="ECO:0007669"/>
    <property type="project" value="UniProtKB-UniRule"/>
</dbReference>
<dbReference type="CDD" id="cd08646">
    <property type="entry name" value="FMT_core_Met-tRNA-FMT_N"/>
    <property type="match status" value="1"/>
</dbReference>
<comment type="catalytic activity">
    <reaction evidence="5">
        <text>L-methionyl-tRNA(fMet) + (6R)-10-formyltetrahydrofolate = N-formyl-L-methionyl-tRNA(fMet) + (6S)-5,6,7,8-tetrahydrofolate + H(+)</text>
        <dbReference type="Rhea" id="RHEA:24380"/>
        <dbReference type="Rhea" id="RHEA-COMP:9952"/>
        <dbReference type="Rhea" id="RHEA-COMP:9953"/>
        <dbReference type="ChEBI" id="CHEBI:15378"/>
        <dbReference type="ChEBI" id="CHEBI:57453"/>
        <dbReference type="ChEBI" id="CHEBI:78530"/>
        <dbReference type="ChEBI" id="CHEBI:78844"/>
        <dbReference type="ChEBI" id="CHEBI:195366"/>
        <dbReference type="EC" id="2.1.2.9"/>
    </reaction>
</comment>
<dbReference type="InterPro" id="IPR005793">
    <property type="entry name" value="Formyl_trans_C"/>
</dbReference>
<comment type="caution">
    <text evidence="8">The sequence shown here is derived from an EMBL/GenBank/DDBJ whole genome shotgun (WGS) entry which is preliminary data.</text>
</comment>
<dbReference type="Pfam" id="PF00551">
    <property type="entry name" value="Formyl_trans_N"/>
    <property type="match status" value="1"/>
</dbReference>
<dbReference type="PANTHER" id="PTHR11138:SF5">
    <property type="entry name" value="METHIONYL-TRNA FORMYLTRANSFERASE, MITOCHONDRIAL"/>
    <property type="match status" value="1"/>
</dbReference>
<dbReference type="Pfam" id="PF02911">
    <property type="entry name" value="Formyl_trans_C"/>
    <property type="match status" value="1"/>
</dbReference>
<dbReference type="SUPFAM" id="SSF53328">
    <property type="entry name" value="Formyltransferase"/>
    <property type="match status" value="1"/>
</dbReference>
<gene>
    <name evidence="5" type="primary">fmt</name>
    <name evidence="8" type="ORF">IAD22_03140</name>
</gene>
<dbReference type="PANTHER" id="PTHR11138">
    <property type="entry name" value="METHIONYL-TRNA FORMYLTRANSFERASE"/>
    <property type="match status" value="1"/>
</dbReference>
<evidence type="ECO:0000313" key="8">
    <source>
        <dbReference type="EMBL" id="HIU49990.1"/>
    </source>
</evidence>
<feature type="domain" description="Formyl transferase C-terminal" evidence="7">
    <location>
        <begin position="204"/>
        <end position="300"/>
    </location>
</feature>
<dbReference type="InterPro" id="IPR041711">
    <property type="entry name" value="Met-tRNA-FMT_N"/>
</dbReference>
<evidence type="ECO:0000259" key="7">
    <source>
        <dbReference type="Pfam" id="PF02911"/>
    </source>
</evidence>
<evidence type="ECO:0000259" key="6">
    <source>
        <dbReference type="Pfam" id="PF00551"/>
    </source>
</evidence>
<dbReference type="FunFam" id="3.40.50.12230:FF:000001">
    <property type="entry name" value="Methionyl-tRNA formyltransferase"/>
    <property type="match status" value="1"/>
</dbReference>